<dbReference type="EMBL" id="CM009291">
    <property type="protein sequence ID" value="PNT47196.1"/>
    <property type="molecule type" value="Genomic_DNA"/>
</dbReference>
<gene>
    <name evidence="1" type="ORF">POPTR_002G011900</name>
</gene>
<proteinExistence type="predicted"/>
<reference evidence="1 2" key="1">
    <citation type="journal article" date="2006" name="Science">
        <title>The genome of black cottonwood, Populus trichocarpa (Torr. &amp; Gray).</title>
        <authorList>
            <person name="Tuskan G.A."/>
            <person name="Difazio S."/>
            <person name="Jansson S."/>
            <person name="Bohlmann J."/>
            <person name="Grigoriev I."/>
            <person name="Hellsten U."/>
            <person name="Putnam N."/>
            <person name="Ralph S."/>
            <person name="Rombauts S."/>
            <person name="Salamov A."/>
            <person name="Schein J."/>
            <person name="Sterck L."/>
            <person name="Aerts A."/>
            <person name="Bhalerao R.R."/>
            <person name="Bhalerao R.P."/>
            <person name="Blaudez D."/>
            <person name="Boerjan W."/>
            <person name="Brun A."/>
            <person name="Brunner A."/>
            <person name="Busov V."/>
            <person name="Campbell M."/>
            <person name="Carlson J."/>
            <person name="Chalot M."/>
            <person name="Chapman J."/>
            <person name="Chen G.L."/>
            <person name="Cooper D."/>
            <person name="Coutinho P.M."/>
            <person name="Couturier J."/>
            <person name="Covert S."/>
            <person name="Cronk Q."/>
            <person name="Cunningham R."/>
            <person name="Davis J."/>
            <person name="Degroeve S."/>
            <person name="Dejardin A."/>
            <person name="Depamphilis C."/>
            <person name="Detter J."/>
            <person name="Dirks B."/>
            <person name="Dubchak I."/>
            <person name="Duplessis S."/>
            <person name="Ehlting J."/>
            <person name="Ellis B."/>
            <person name="Gendler K."/>
            <person name="Goodstein D."/>
            <person name="Gribskov M."/>
            <person name="Grimwood J."/>
            <person name="Groover A."/>
            <person name="Gunter L."/>
            <person name="Hamberger B."/>
            <person name="Heinze B."/>
            <person name="Helariutta Y."/>
            <person name="Henrissat B."/>
            <person name="Holligan D."/>
            <person name="Holt R."/>
            <person name="Huang W."/>
            <person name="Islam-Faridi N."/>
            <person name="Jones S."/>
            <person name="Jones-Rhoades M."/>
            <person name="Jorgensen R."/>
            <person name="Joshi C."/>
            <person name="Kangasjarvi J."/>
            <person name="Karlsson J."/>
            <person name="Kelleher C."/>
            <person name="Kirkpatrick R."/>
            <person name="Kirst M."/>
            <person name="Kohler A."/>
            <person name="Kalluri U."/>
            <person name="Larimer F."/>
            <person name="Leebens-Mack J."/>
            <person name="Leple J.C."/>
            <person name="Locascio P."/>
            <person name="Lou Y."/>
            <person name="Lucas S."/>
            <person name="Martin F."/>
            <person name="Montanini B."/>
            <person name="Napoli C."/>
            <person name="Nelson D.R."/>
            <person name="Nelson C."/>
            <person name="Nieminen K."/>
            <person name="Nilsson O."/>
            <person name="Pereda V."/>
            <person name="Peter G."/>
            <person name="Philippe R."/>
            <person name="Pilate G."/>
            <person name="Poliakov A."/>
            <person name="Razumovskaya J."/>
            <person name="Richardson P."/>
            <person name="Rinaldi C."/>
            <person name="Ritland K."/>
            <person name="Rouze P."/>
            <person name="Ryaboy D."/>
            <person name="Schmutz J."/>
            <person name="Schrader J."/>
            <person name="Segerman B."/>
            <person name="Shin H."/>
            <person name="Siddiqui A."/>
            <person name="Sterky F."/>
            <person name="Terry A."/>
            <person name="Tsai C.J."/>
            <person name="Uberbacher E."/>
            <person name="Unneberg P."/>
            <person name="Vahala J."/>
            <person name="Wall K."/>
            <person name="Wessler S."/>
            <person name="Yang G."/>
            <person name="Yin T."/>
            <person name="Douglas C."/>
            <person name="Marra M."/>
            <person name="Sandberg G."/>
            <person name="Van de Peer Y."/>
            <person name="Rokhsar D."/>
        </authorList>
    </citation>
    <scope>NUCLEOTIDE SEQUENCE [LARGE SCALE GENOMIC DNA]</scope>
    <source>
        <strain evidence="2">cv. Nisqually</strain>
    </source>
</reference>
<dbReference type="Proteomes" id="UP000006729">
    <property type="component" value="Chromosome 2"/>
</dbReference>
<evidence type="ECO:0000313" key="2">
    <source>
        <dbReference type="Proteomes" id="UP000006729"/>
    </source>
</evidence>
<keyword evidence="2" id="KW-1185">Reference proteome</keyword>
<dbReference type="InParanoid" id="A0A2K2BBP0"/>
<name>A0A2K2BBP0_POPTR</name>
<organism evidence="1 2">
    <name type="scientific">Populus trichocarpa</name>
    <name type="common">Western balsam poplar</name>
    <name type="synonym">Populus balsamifera subsp. trichocarpa</name>
    <dbReference type="NCBI Taxonomy" id="3694"/>
    <lineage>
        <taxon>Eukaryota</taxon>
        <taxon>Viridiplantae</taxon>
        <taxon>Streptophyta</taxon>
        <taxon>Embryophyta</taxon>
        <taxon>Tracheophyta</taxon>
        <taxon>Spermatophyta</taxon>
        <taxon>Magnoliopsida</taxon>
        <taxon>eudicotyledons</taxon>
        <taxon>Gunneridae</taxon>
        <taxon>Pentapetalae</taxon>
        <taxon>rosids</taxon>
        <taxon>fabids</taxon>
        <taxon>Malpighiales</taxon>
        <taxon>Salicaceae</taxon>
        <taxon>Saliceae</taxon>
        <taxon>Populus</taxon>
    </lineage>
</organism>
<evidence type="ECO:0000313" key="1">
    <source>
        <dbReference type="EMBL" id="PNT47196.1"/>
    </source>
</evidence>
<dbReference type="AlphaFoldDB" id="A0A2K2BBP0"/>
<sequence length="83" mass="9586">MIRDLGHNISKNRFKAQTMEYQHGLDIHSQSSAIFHKIISTCTSLMQLNLTLLVFIGEREACVIKRKEQLSIENINVFLISRL</sequence>
<accession>A0A2K2BBP0</accession>
<protein>
    <submittedName>
        <fullName evidence="1">Uncharacterized protein</fullName>
    </submittedName>
</protein>